<protein>
    <submittedName>
        <fullName evidence="1">Uncharacterized protein</fullName>
    </submittedName>
</protein>
<organism evidence="1 2">
    <name type="scientific">Chelonia mydas</name>
    <name type="common">Green sea-turtle</name>
    <name type="synonym">Chelonia agassizi</name>
    <dbReference type="NCBI Taxonomy" id="8469"/>
    <lineage>
        <taxon>Eukaryota</taxon>
        <taxon>Metazoa</taxon>
        <taxon>Chordata</taxon>
        <taxon>Craniata</taxon>
        <taxon>Vertebrata</taxon>
        <taxon>Euteleostomi</taxon>
        <taxon>Archelosauria</taxon>
        <taxon>Testudinata</taxon>
        <taxon>Testudines</taxon>
        <taxon>Cryptodira</taxon>
        <taxon>Durocryptodira</taxon>
        <taxon>Americhelydia</taxon>
        <taxon>Chelonioidea</taxon>
        <taxon>Cheloniidae</taxon>
        <taxon>Chelonia</taxon>
    </lineage>
</organism>
<accession>M7CK25</accession>
<evidence type="ECO:0000313" key="1">
    <source>
        <dbReference type="EMBL" id="EMP41397.1"/>
    </source>
</evidence>
<reference evidence="2" key="1">
    <citation type="journal article" date="2013" name="Nat. Genet.">
        <title>The draft genomes of soft-shell turtle and green sea turtle yield insights into the development and evolution of the turtle-specific body plan.</title>
        <authorList>
            <person name="Wang Z."/>
            <person name="Pascual-Anaya J."/>
            <person name="Zadissa A."/>
            <person name="Li W."/>
            <person name="Niimura Y."/>
            <person name="Huang Z."/>
            <person name="Li C."/>
            <person name="White S."/>
            <person name="Xiong Z."/>
            <person name="Fang D."/>
            <person name="Wang B."/>
            <person name="Ming Y."/>
            <person name="Chen Y."/>
            <person name="Zheng Y."/>
            <person name="Kuraku S."/>
            <person name="Pignatelli M."/>
            <person name="Herrero J."/>
            <person name="Beal K."/>
            <person name="Nozawa M."/>
            <person name="Li Q."/>
            <person name="Wang J."/>
            <person name="Zhang H."/>
            <person name="Yu L."/>
            <person name="Shigenobu S."/>
            <person name="Wang J."/>
            <person name="Liu J."/>
            <person name="Flicek P."/>
            <person name="Searle S."/>
            <person name="Wang J."/>
            <person name="Kuratani S."/>
            <person name="Yin Y."/>
            <person name="Aken B."/>
            <person name="Zhang G."/>
            <person name="Irie N."/>
        </authorList>
    </citation>
    <scope>NUCLEOTIDE SEQUENCE [LARGE SCALE GENOMIC DNA]</scope>
</reference>
<gene>
    <name evidence="1" type="ORF">UY3_01361</name>
</gene>
<dbReference type="EMBL" id="KB492405">
    <property type="protein sequence ID" value="EMP41397.1"/>
    <property type="molecule type" value="Genomic_DNA"/>
</dbReference>
<proteinExistence type="predicted"/>
<sequence length="394" mass="43803">MADCNKGAELTLTSGEGECEMRMCDTDGEPRGHVAEPTGHVYLARLCARPQALSMETLQGARDGLEQHRELGEELGSCLDLALQRFCREPPCVQGNARMTLSWAGGSLEFLSGDGGYTISVFYHKGNPHYYLHIKDLPGHLYVAWLRSRKERLSSNSLLALFTGLRFSQGDTAALRVCFQRAWEGFRREPQCVQDNARLRVRWGGGELEFVSGQGQCEISVLLADGEPQYHVTELGGDRPVTWSHTSPEPLRVADLARVRERLGCWRALGEELRSCFGEAIPRFSREPHCVQENARMGISWDGGTLELLSGEGQCEISVCCRDGRPQYEVGELPVHMYLARLCAHAEPLSADTLRRVLRKLGSCQEDTGILRACIAHALDQFIRPGVCRRTPGC</sequence>
<dbReference type="AlphaFoldDB" id="M7CK25"/>
<dbReference type="Proteomes" id="UP000031443">
    <property type="component" value="Unassembled WGS sequence"/>
</dbReference>
<name>M7CK25_CHEMY</name>
<keyword evidence="2" id="KW-1185">Reference proteome</keyword>
<evidence type="ECO:0000313" key="2">
    <source>
        <dbReference type="Proteomes" id="UP000031443"/>
    </source>
</evidence>